<organism evidence="1 2">
    <name type="scientific">Persephonella marina (strain DSM 14350 / EX-H1)</name>
    <dbReference type="NCBI Taxonomy" id="123214"/>
    <lineage>
        <taxon>Bacteria</taxon>
        <taxon>Pseudomonadati</taxon>
        <taxon>Aquificota</taxon>
        <taxon>Aquificia</taxon>
        <taxon>Aquificales</taxon>
        <taxon>Hydrogenothermaceae</taxon>
        <taxon>Persephonella</taxon>
    </lineage>
</organism>
<dbReference type="RefSeq" id="WP_015898858.1">
    <property type="nucleotide sequence ID" value="NC_012440.1"/>
</dbReference>
<dbReference type="EMBL" id="CP001230">
    <property type="protein sequence ID" value="ACO04754.1"/>
    <property type="molecule type" value="Genomic_DNA"/>
</dbReference>
<dbReference type="AlphaFoldDB" id="C0QT94"/>
<dbReference type="STRING" id="123214.PERMA_0111"/>
<keyword evidence="2" id="KW-1185">Reference proteome</keyword>
<evidence type="ECO:0000313" key="2">
    <source>
        <dbReference type="Proteomes" id="UP000001366"/>
    </source>
</evidence>
<reference evidence="1 2" key="1">
    <citation type="journal article" date="2009" name="J. Bacteriol.">
        <title>Complete and draft genome sequences of six members of the Aquificales.</title>
        <authorList>
            <person name="Reysenbach A.L."/>
            <person name="Hamamura N."/>
            <person name="Podar M."/>
            <person name="Griffiths E."/>
            <person name="Ferreira S."/>
            <person name="Hochstein R."/>
            <person name="Heidelberg J."/>
            <person name="Johnson J."/>
            <person name="Mead D."/>
            <person name="Pohorille A."/>
            <person name="Sarmiento M."/>
            <person name="Schweighofer K."/>
            <person name="Seshadri R."/>
            <person name="Voytek M.A."/>
        </authorList>
    </citation>
    <scope>NUCLEOTIDE SEQUENCE [LARGE SCALE GENOMIC DNA]</scope>
    <source>
        <strain evidence="2">DSM 14350 / EX-H1</strain>
    </source>
</reference>
<dbReference type="PaxDb" id="123214-PERMA_0111"/>
<protein>
    <recommendedName>
        <fullName evidence="3">Flagellar hook-length control protein-like C-terminal domain-containing protein</fullName>
    </recommendedName>
</protein>
<gene>
    <name evidence="1" type="ordered locus">PERMA_0111</name>
</gene>
<dbReference type="Proteomes" id="UP000001366">
    <property type="component" value="Chromosome"/>
</dbReference>
<dbReference type="HOGENOM" id="CLU_791909_0_0_0"/>
<dbReference type="KEGG" id="pmx:PERMA_0111"/>
<accession>C0QT94</accession>
<evidence type="ECO:0008006" key="3">
    <source>
        <dbReference type="Google" id="ProtNLM"/>
    </source>
</evidence>
<evidence type="ECO:0000313" key="1">
    <source>
        <dbReference type="EMBL" id="ACO04754.1"/>
    </source>
</evidence>
<dbReference type="eggNOG" id="ENOG50344B6">
    <property type="taxonomic scope" value="Bacteria"/>
</dbReference>
<sequence>MINIKPFNFNYEFLTIAKPQGKSITIKAGETVRAEVIDVLPSGGVVLRMKGGHITVNTEIPLQKDTSLLLKILNTPDTDHRLRFQIIAVLGREGSISLNPKASITLNQLVSLFSSEELKDSFIKSLVDLLPQKFNSLDSNQRNILVSILLNNSRKLILQSVQEMFKENFIPVKSLTPDKLQNAIVNTGIFFENKLRRGSNIEEDLKFKALKNVHSGDENLKELIKTIDQFQIVSRLTDGIFTFLPVLWEGLKRGDIFIKERAKNGKRGYLCIIDLEFSDIGDLQISVFLYEKDLMVTLYVEDEGFREILSSGIKELKDNLAVSFNNIFLKFKNRKEESIGSGDNLFHLKV</sequence>
<name>C0QT94_PERMH</name>
<dbReference type="OrthoDB" id="9877at2"/>
<proteinExistence type="predicted"/>